<dbReference type="EMBL" id="RRYP01002899">
    <property type="protein sequence ID" value="TNV84319.1"/>
    <property type="molecule type" value="Genomic_DNA"/>
</dbReference>
<sequence>MKVSTLLTLKEDESIDVADYEALDFMVVIKGSITLEFDEGFTERLQLTEQMSAGGGQSPTRKTGVKMFPSPRRTPLVQQDYIWPVRINGEFDKLKKIRVTEGYDECLIMTVQRQSFRKLINSDRFVKENQINEWILKCVPGMDYFSSSQKRRIKDMLELEYYPKDQVLIKEGTINQRAYMIVKGEVELQCSQNLYTVSLQAKKNQDYSVMCQLYRNKASGYGNASNTIMTQHLGILSRGFWFGEEHKLVKNTYHNAQHEIDFEANPIFSPMIAILDLYFMSPLSPTKEAPQKVVTDPFAASNGSDKKQGGDYVPKPSFYTAVTKSEVLVFSIPMESIDRLPHDVFDSIRDNMSMKKLDMIFERLQFLHKQANSFMKHEGKMRQQEIEATFKHIKGIYPSATVTFQTKMRTDALKKAQMNPKILMMKKNERIDRNNTMNNTYDAFRSTNPRMRKEAAQFLERLRDPFVKVKHTEKEDLNNYEEICSLKTSLSKHINQFQKTARIASAARLAITSQERRASQTNFEERLATIESTTNINAREDTLSITSPAQMALSSHQESVRKQCQGFFSPNSTLTQMYESPVKKRETLVLSIDNESLRQPATLVPQTNAKYSMGRDMVGEHVIVSNTEFKGKTSPVQYERVQTAGQKPRMFINQTLNDFMNSDVNTCTSTHYQNLSNGASPIKLGNGLLSLHKHSKILNSQLPLAASNHKKRMRAIQAVEEHQKSQGASQMATYNRKLLDALYDTSRRGNHTTHKQRYERNMNFPLTQPATGLMLGSSKNGGVIVLKNNPGHPPLPPQALMSSNNIRDLIYGNEKKRVGTATTFKSKSVTRQRLQSPIKRQSNLNCMIAGSSIQGGVLQSQ</sequence>
<dbReference type="PROSITE" id="PS50042">
    <property type="entry name" value="CNMP_BINDING_3"/>
    <property type="match status" value="1"/>
</dbReference>
<reference evidence="3" key="1">
    <citation type="submission" date="2019-06" db="EMBL/GenBank/DDBJ databases">
        <authorList>
            <person name="Zheng W."/>
        </authorList>
    </citation>
    <scope>NUCLEOTIDE SEQUENCE</scope>
    <source>
        <strain evidence="3">QDHG01</strain>
    </source>
</reference>
<dbReference type="InterPro" id="IPR000595">
    <property type="entry name" value="cNMP-bd_dom"/>
</dbReference>
<accession>A0A8J8T6N2</accession>
<comment type="caution">
    <text evidence="3">The sequence shown here is derived from an EMBL/GenBank/DDBJ whole genome shotgun (WGS) entry which is preliminary data.</text>
</comment>
<dbReference type="CDD" id="cd00038">
    <property type="entry name" value="CAP_ED"/>
    <property type="match status" value="1"/>
</dbReference>
<dbReference type="OrthoDB" id="10663578at2759"/>
<dbReference type="InterPro" id="IPR018490">
    <property type="entry name" value="cNMP-bd_dom_sf"/>
</dbReference>
<protein>
    <recommendedName>
        <fullName evidence="2">Cyclic nucleotide-binding domain-containing protein</fullName>
    </recommendedName>
</protein>
<dbReference type="AlphaFoldDB" id="A0A8J8T6N2"/>
<feature type="region of interest" description="Disordered" evidence="1">
    <location>
        <begin position="50"/>
        <end position="69"/>
    </location>
</feature>
<dbReference type="Proteomes" id="UP000785679">
    <property type="component" value="Unassembled WGS sequence"/>
</dbReference>
<dbReference type="SUPFAM" id="SSF51206">
    <property type="entry name" value="cAMP-binding domain-like"/>
    <property type="match status" value="1"/>
</dbReference>
<proteinExistence type="predicted"/>
<gene>
    <name evidence="3" type="ORF">FGO68_gene6078</name>
</gene>
<dbReference type="InterPro" id="IPR014710">
    <property type="entry name" value="RmlC-like_jellyroll"/>
</dbReference>
<keyword evidence="4" id="KW-1185">Reference proteome</keyword>
<evidence type="ECO:0000313" key="4">
    <source>
        <dbReference type="Proteomes" id="UP000785679"/>
    </source>
</evidence>
<feature type="domain" description="Cyclic nucleotide-binding" evidence="2">
    <location>
        <begin position="141"/>
        <end position="188"/>
    </location>
</feature>
<organism evidence="3 4">
    <name type="scientific">Halteria grandinella</name>
    <dbReference type="NCBI Taxonomy" id="5974"/>
    <lineage>
        <taxon>Eukaryota</taxon>
        <taxon>Sar</taxon>
        <taxon>Alveolata</taxon>
        <taxon>Ciliophora</taxon>
        <taxon>Intramacronucleata</taxon>
        <taxon>Spirotrichea</taxon>
        <taxon>Stichotrichia</taxon>
        <taxon>Sporadotrichida</taxon>
        <taxon>Halteriidae</taxon>
        <taxon>Halteria</taxon>
    </lineage>
</organism>
<evidence type="ECO:0000259" key="2">
    <source>
        <dbReference type="PROSITE" id="PS50042"/>
    </source>
</evidence>
<name>A0A8J8T6N2_HALGN</name>
<dbReference type="Gene3D" id="2.60.120.10">
    <property type="entry name" value="Jelly Rolls"/>
    <property type="match status" value="1"/>
</dbReference>
<evidence type="ECO:0000256" key="1">
    <source>
        <dbReference type="SAM" id="MobiDB-lite"/>
    </source>
</evidence>
<evidence type="ECO:0000313" key="3">
    <source>
        <dbReference type="EMBL" id="TNV84319.1"/>
    </source>
</evidence>